<keyword evidence="2" id="KW-1185">Reference proteome</keyword>
<organism evidence="1 2">
    <name type="scientific">Trifolium medium</name>
    <dbReference type="NCBI Taxonomy" id="97028"/>
    <lineage>
        <taxon>Eukaryota</taxon>
        <taxon>Viridiplantae</taxon>
        <taxon>Streptophyta</taxon>
        <taxon>Embryophyta</taxon>
        <taxon>Tracheophyta</taxon>
        <taxon>Spermatophyta</taxon>
        <taxon>Magnoliopsida</taxon>
        <taxon>eudicotyledons</taxon>
        <taxon>Gunneridae</taxon>
        <taxon>Pentapetalae</taxon>
        <taxon>rosids</taxon>
        <taxon>fabids</taxon>
        <taxon>Fabales</taxon>
        <taxon>Fabaceae</taxon>
        <taxon>Papilionoideae</taxon>
        <taxon>50 kb inversion clade</taxon>
        <taxon>NPAAA clade</taxon>
        <taxon>Hologalegina</taxon>
        <taxon>IRL clade</taxon>
        <taxon>Trifolieae</taxon>
        <taxon>Trifolium</taxon>
    </lineage>
</organism>
<name>A0A392TLD5_9FABA</name>
<accession>A0A392TLD5</accession>
<comment type="caution">
    <text evidence="1">The sequence shown here is derived from an EMBL/GenBank/DDBJ whole genome shotgun (WGS) entry which is preliminary data.</text>
</comment>
<protein>
    <submittedName>
        <fullName evidence="1">Uncharacterized protein</fullName>
    </submittedName>
</protein>
<proteinExistence type="predicted"/>
<feature type="non-terminal residue" evidence="1">
    <location>
        <position position="48"/>
    </location>
</feature>
<evidence type="ECO:0000313" key="2">
    <source>
        <dbReference type="Proteomes" id="UP000265520"/>
    </source>
</evidence>
<dbReference type="AlphaFoldDB" id="A0A392TLD5"/>
<dbReference type="Proteomes" id="UP000265520">
    <property type="component" value="Unassembled WGS sequence"/>
</dbReference>
<evidence type="ECO:0000313" key="1">
    <source>
        <dbReference type="EMBL" id="MCI60946.1"/>
    </source>
</evidence>
<sequence length="48" mass="5421">MKRKIKARNERYNGDGASFLCTLHWGWRVLPVDATLGMARPPHNEAVG</sequence>
<dbReference type="EMBL" id="LXQA010590750">
    <property type="protein sequence ID" value="MCI60946.1"/>
    <property type="molecule type" value="Genomic_DNA"/>
</dbReference>
<reference evidence="1 2" key="1">
    <citation type="journal article" date="2018" name="Front. Plant Sci.">
        <title>Red Clover (Trifolium pratense) and Zigzag Clover (T. medium) - A Picture of Genomic Similarities and Differences.</title>
        <authorList>
            <person name="Dluhosova J."/>
            <person name="Istvanek J."/>
            <person name="Nedelnik J."/>
            <person name="Repkova J."/>
        </authorList>
    </citation>
    <scope>NUCLEOTIDE SEQUENCE [LARGE SCALE GENOMIC DNA]</scope>
    <source>
        <strain evidence="2">cv. 10/8</strain>
        <tissue evidence="1">Leaf</tissue>
    </source>
</reference>